<dbReference type="InterPro" id="IPR036388">
    <property type="entry name" value="WH-like_DNA-bd_sf"/>
</dbReference>
<accession>A0A3A4KW30</accession>
<dbReference type="Pfam" id="PF01527">
    <property type="entry name" value="HTH_Tnp_1"/>
    <property type="match status" value="1"/>
</dbReference>
<evidence type="ECO:0000313" key="1">
    <source>
        <dbReference type="EMBL" id="RJO77684.1"/>
    </source>
</evidence>
<reference evidence="1 2" key="1">
    <citation type="submission" date="2018-09" db="EMBL/GenBank/DDBJ databases">
        <title>YIM PH21274 draft genome.</title>
        <authorList>
            <person name="Miao C."/>
        </authorList>
    </citation>
    <scope>NUCLEOTIDE SEQUENCE [LARGE SCALE GENOMIC DNA]</scope>
    <source>
        <strain evidence="1 2">YIM PH 21724</strain>
    </source>
</reference>
<name>A0A3A4KW30_9NOCA</name>
<dbReference type="Proteomes" id="UP000266677">
    <property type="component" value="Unassembled WGS sequence"/>
</dbReference>
<dbReference type="GO" id="GO:0006313">
    <property type="term" value="P:DNA transposition"/>
    <property type="evidence" value="ECO:0007669"/>
    <property type="project" value="InterPro"/>
</dbReference>
<dbReference type="Gene3D" id="1.10.10.10">
    <property type="entry name" value="Winged helix-like DNA-binding domain superfamily/Winged helix DNA-binding domain"/>
    <property type="match status" value="1"/>
</dbReference>
<sequence length="126" mass="14905">MSESHEGSRFDRLCRPHRRRVLIVVWWDRKEWLVVARKYANEFKEQAICVYRESNPRPTIADLAGRFGVPRETLRGWIRHAEIGVSERTDRSARMLSGTYVMRMRVAELKCSDENCILQVSISLRR</sequence>
<dbReference type="GO" id="GO:0003677">
    <property type="term" value="F:DNA binding"/>
    <property type="evidence" value="ECO:0007669"/>
    <property type="project" value="InterPro"/>
</dbReference>
<dbReference type="InterPro" id="IPR002514">
    <property type="entry name" value="Transposase_8"/>
</dbReference>
<dbReference type="InterPro" id="IPR009057">
    <property type="entry name" value="Homeodomain-like_sf"/>
</dbReference>
<evidence type="ECO:0008006" key="3">
    <source>
        <dbReference type="Google" id="ProtNLM"/>
    </source>
</evidence>
<keyword evidence="2" id="KW-1185">Reference proteome</keyword>
<proteinExistence type="predicted"/>
<evidence type="ECO:0000313" key="2">
    <source>
        <dbReference type="Proteomes" id="UP000266677"/>
    </source>
</evidence>
<dbReference type="AlphaFoldDB" id="A0A3A4KW30"/>
<dbReference type="EMBL" id="QZFU01000015">
    <property type="protein sequence ID" value="RJO77684.1"/>
    <property type="molecule type" value="Genomic_DNA"/>
</dbReference>
<protein>
    <recommendedName>
        <fullName evidence="3">Transposase</fullName>
    </recommendedName>
</protein>
<organism evidence="1 2">
    <name type="scientific">Nocardia panacis</name>
    <dbReference type="NCBI Taxonomy" id="2340916"/>
    <lineage>
        <taxon>Bacteria</taxon>
        <taxon>Bacillati</taxon>
        <taxon>Actinomycetota</taxon>
        <taxon>Actinomycetes</taxon>
        <taxon>Mycobacteriales</taxon>
        <taxon>Nocardiaceae</taxon>
        <taxon>Nocardia</taxon>
    </lineage>
</organism>
<comment type="caution">
    <text evidence="1">The sequence shown here is derived from an EMBL/GenBank/DDBJ whole genome shotgun (WGS) entry which is preliminary data.</text>
</comment>
<dbReference type="GO" id="GO:0004803">
    <property type="term" value="F:transposase activity"/>
    <property type="evidence" value="ECO:0007669"/>
    <property type="project" value="InterPro"/>
</dbReference>
<dbReference type="SUPFAM" id="SSF46689">
    <property type="entry name" value="Homeodomain-like"/>
    <property type="match status" value="1"/>
</dbReference>
<gene>
    <name evidence="1" type="ORF">D5S18_08095</name>
</gene>